<feature type="domain" description="DUF7380" evidence="2">
    <location>
        <begin position="25"/>
        <end position="208"/>
    </location>
</feature>
<evidence type="ECO:0000313" key="4">
    <source>
        <dbReference type="Proteomes" id="UP000620262"/>
    </source>
</evidence>
<organism evidence="3 4">
    <name type="scientific">Rhizobium viscosum</name>
    <name type="common">Arthrobacter viscosus</name>
    <dbReference type="NCBI Taxonomy" id="1673"/>
    <lineage>
        <taxon>Bacteria</taxon>
        <taxon>Pseudomonadati</taxon>
        <taxon>Pseudomonadota</taxon>
        <taxon>Alphaproteobacteria</taxon>
        <taxon>Hyphomicrobiales</taxon>
        <taxon>Rhizobiaceae</taxon>
        <taxon>Rhizobium/Agrobacterium group</taxon>
        <taxon>Rhizobium</taxon>
    </lineage>
</organism>
<proteinExistence type="predicted"/>
<evidence type="ECO:0000313" key="3">
    <source>
        <dbReference type="EMBL" id="MBE1506276.1"/>
    </source>
</evidence>
<name>A0ABR9ISV2_RHIVS</name>
<sequence>MTVKGSEMGGGPRSDERNDQQTRLWLQATVEDFEQVDFEAPIADCVDADYHELNNRFREAAKVREKEGEEHPASRVFAMLSAITSFYFKPEDRNAPYGPIMAMGDQRSPIPEDFRGGPVAALAYAASRTRNPLLRARLADVCWLLERRRHELGRIAVRAYAEVVEGLASGVYKDRQDRGDPLLGLAARDMLQRAVQMGRPLGWESEEVVSAKALVPYIWARAIQGKNPVPVLWFCGMDFSFGISGSAIVAAAIEAYLRSDLPEPSSHMIIELWRLASKAYHDAKDEEGRFRCQTEAAEALVAEAQRHSSAMLASHWLSEAIAEYHGIPGKRERRAELRSQLIEIQGGIREEMSSYSHSTDLSDLAAELEKELEQIEDLLDLLFVFADLGRSPAPEKLESEAIGSIKAHPFSSIFGASHHDSEGKVIHKSDGANLGDGDSKDAIRSTIAEHERMRRAIHVMGLVEVARHEINRRFYLGEDTFQALFRHTPFVPTDVLMTYSRGFARFFSGDFISAVYILVPMLENSLRHTLKLHGFDTVTFDDATQTQEDKTISALFDNMRPELDKVFGAAITTDIHNVFLAKPGPSLRHVVAHGLLSDAGCHGPDAVYACWLIFRLCCIPLFSKEGAVEVPS</sequence>
<keyword evidence="4" id="KW-1185">Reference proteome</keyword>
<reference evidence="3 4" key="1">
    <citation type="submission" date="2020-10" db="EMBL/GenBank/DDBJ databases">
        <title>Sequencing the genomes of 1000 actinobacteria strains.</title>
        <authorList>
            <person name="Klenk H.-P."/>
        </authorList>
    </citation>
    <scope>NUCLEOTIDE SEQUENCE [LARGE SCALE GENOMIC DNA]</scope>
    <source>
        <strain evidence="3 4">DSM 7307</strain>
    </source>
</reference>
<accession>A0ABR9ISV2</accession>
<dbReference type="Pfam" id="PF24098">
    <property type="entry name" value="DUF7380"/>
    <property type="match status" value="1"/>
</dbReference>
<dbReference type="InterPro" id="IPR055804">
    <property type="entry name" value="DUF7380"/>
</dbReference>
<protein>
    <recommendedName>
        <fullName evidence="2">DUF7380 domain-containing protein</fullName>
    </recommendedName>
</protein>
<dbReference type="EMBL" id="JADBEC010000001">
    <property type="protein sequence ID" value="MBE1506276.1"/>
    <property type="molecule type" value="Genomic_DNA"/>
</dbReference>
<evidence type="ECO:0000256" key="1">
    <source>
        <dbReference type="SAM" id="MobiDB-lite"/>
    </source>
</evidence>
<feature type="region of interest" description="Disordered" evidence="1">
    <location>
        <begin position="1"/>
        <end position="20"/>
    </location>
</feature>
<gene>
    <name evidence="3" type="ORF">H4W29_003457</name>
</gene>
<comment type="caution">
    <text evidence="3">The sequence shown here is derived from an EMBL/GenBank/DDBJ whole genome shotgun (WGS) entry which is preliminary data.</text>
</comment>
<evidence type="ECO:0000259" key="2">
    <source>
        <dbReference type="Pfam" id="PF24098"/>
    </source>
</evidence>
<dbReference type="Proteomes" id="UP000620262">
    <property type="component" value="Unassembled WGS sequence"/>
</dbReference>